<dbReference type="Pfam" id="PF02358">
    <property type="entry name" value="Trehalose_PPase"/>
    <property type="match status" value="1"/>
</dbReference>
<dbReference type="EMBL" id="JAUTXT010000006">
    <property type="protein sequence ID" value="KAK3677512.1"/>
    <property type="molecule type" value="Genomic_DNA"/>
</dbReference>
<evidence type="ECO:0000256" key="1">
    <source>
        <dbReference type="ARBA" id="ARBA00004496"/>
    </source>
</evidence>
<dbReference type="SUPFAM" id="SSF56784">
    <property type="entry name" value="HAD-like"/>
    <property type="match status" value="1"/>
</dbReference>
<feature type="compositionally biased region" description="Basic residues" evidence="5">
    <location>
        <begin position="134"/>
        <end position="145"/>
    </location>
</feature>
<dbReference type="GO" id="GO:0003825">
    <property type="term" value="F:alpha,alpha-trehalose-phosphate synthase (UDP-forming) activity"/>
    <property type="evidence" value="ECO:0007669"/>
    <property type="project" value="TreeGrafter"/>
</dbReference>
<name>A0AAE0WSY7_9PEZI</name>
<feature type="region of interest" description="Disordered" evidence="5">
    <location>
        <begin position="134"/>
        <end position="172"/>
    </location>
</feature>
<dbReference type="FunFam" id="3.40.50.2000:FF:000099">
    <property type="entry name" value="Alpha,alpha-trehalose phosphate synthase subunit, putative"/>
    <property type="match status" value="1"/>
</dbReference>
<proteinExistence type="inferred from homology"/>
<dbReference type="Pfam" id="PF00982">
    <property type="entry name" value="Glyco_transf_20"/>
    <property type="match status" value="1"/>
</dbReference>
<dbReference type="CDD" id="cd03788">
    <property type="entry name" value="GT20_TPS"/>
    <property type="match status" value="1"/>
</dbReference>
<feature type="compositionally biased region" description="Low complexity" evidence="5">
    <location>
        <begin position="20"/>
        <end position="29"/>
    </location>
</feature>
<sequence>MATHNVSLFLPHTVAFTDTRSTAASSRRQSPPPISKRQASTTDLPTHRSFASLFNGPDPPETPSIALNEEFFSSKKVSTRAKSGDLHGLVSSEAQVAEWGKQAIFNQPKSRAGPLPSSSVLDFAKVHQEAERKRLQKAKRSKRSPPSRGSRAVSRDRTLDGKSWDVQPAVQGNGGLTNAVRAAADAGDIDTNFIGTVGFPTDSLSEDFKEEIHDRLLSDHESQVVWISDKDMDGHYTHYCKTILWPIFHYQVPDHPKSKAYADHSWEFYRNVNQAFAEKVVESYKRGDTIWIHDYHLLLVPAMVRQKLPEAQIGFFLHTAFPSSEVFRCLSTRKALLEGMLGANLVAFQTEEYAQHFLQTCSRLLTVEATGEGVQLENHFVNVTCQPIGLNLEAIGEARKDDEVGNWMKIINELFPNKKIIVARDKLDNVRGVRQKLLAYELFLNKYPEWRERVVLIQVVGSTSKESELMATVGDICRRIDSIHSSLANRPLVFLQQDMDLPNYLAMLTVADAFMITALRDGMNLAAHEYICCQDGTSPFKGGKKYSPLILSEFTGSSAVLGDGQLMINPWDYQQQARAIRQALEMGDGEKYERWSKMHKIVTTQTGGRWAHQLKDTLDKVYAEHHERASTSVPRMSITKVTDKYKAASRRVFIIDYEGTLAPHRTSTGIPLSSPQRVLDGLESLMADSKNIVYVMSGRGPEELESTFRTLPSLGLIAENGCFLREYGAQHSEWQVFVDQDETAKWKDQARGILDYFQTRLEGSDIEERHCSLFFRYGKTGDQEAAVRFAGECADQINTSCRSMGIHAVPISKAVLIEQVHFSKRSAATHIFDILRAKATARGHPVPEFLLVAGDDREDEIIFQWANELGEKGTIRDVFTVSVGRRNTVAGSTITQGATGLLNALLKLGKSSSEGMEGDYVNRGTGTM</sequence>
<evidence type="ECO:0000256" key="4">
    <source>
        <dbReference type="ARBA" id="ARBA00022553"/>
    </source>
</evidence>
<dbReference type="Gene3D" id="3.30.70.1020">
    <property type="entry name" value="Trehalose-6-phosphate phosphatase related protein, domain 2"/>
    <property type="match status" value="1"/>
</dbReference>
<dbReference type="GO" id="GO:0004805">
    <property type="term" value="F:trehalose-phosphatase activity"/>
    <property type="evidence" value="ECO:0007669"/>
    <property type="project" value="TreeGrafter"/>
</dbReference>
<comment type="caution">
    <text evidence="6">The sequence shown here is derived from an EMBL/GenBank/DDBJ whole genome shotgun (WGS) entry which is preliminary data.</text>
</comment>
<dbReference type="Proteomes" id="UP001274830">
    <property type="component" value="Unassembled WGS sequence"/>
</dbReference>
<evidence type="ECO:0000256" key="3">
    <source>
        <dbReference type="ARBA" id="ARBA00022490"/>
    </source>
</evidence>
<dbReference type="InterPro" id="IPR036412">
    <property type="entry name" value="HAD-like_sf"/>
</dbReference>
<dbReference type="GO" id="GO:0005829">
    <property type="term" value="C:cytosol"/>
    <property type="evidence" value="ECO:0007669"/>
    <property type="project" value="TreeGrafter"/>
</dbReference>
<comment type="subcellular location">
    <subcellularLocation>
        <location evidence="1">Cytoplasm</location>
    </subcellularLocation>
</comment>
<keyword evidence="7" id="KW-1185">Reference proteome</keyword>
<evidence type="ECO:0000313" key="6">
    <source>
        <dbReference type="EMBL" id="KAK3677512.1"/>
    </source>
</evidence>
<dbReference type="InterPro" id="IPR003337">
    <property type="entry name" value="Trehalose_PPase"/>
</dbReference>
<keyword evidence="4" id="KW-0597">Phosphoprotein</keyword>
<protein>
    <submittedName>
        <fullName evidence="6">Trehalose-6-P synthase/phosphatase complex subunit</fullName>
    </submittedName>
</protein>
<reference evidence="6" key="1">
    <citation type="submission" date="2023-07" db="EMBL/GenBank/DDBJ databases">
        <title>Black Yeasts Isolated from many extreme environments.</title>
        <authorList>
            <person name="Coleine C."/>
            <person name="Stajich J.E."/>
            <person name="Selbmann L."/>
        </authorList>
    </citation>
    <scope>NUCLEOTIDE SEQUENCE</scope>
    <source>
        <strain evidence="6">CCFEE 5485</strain>
    </source>
</reference>
<dbReference type="SUPFAM" id="SSF53756">
    <property type="entry name" value="UDP-Glycosyltransferase/glycogen phosphorylase"/>
    <property type="match status" value="1"/>
</dbReference>
<evidence type="ECO:0000313" key="7">
    <source>
        <dbReference type="Proteomes" id="UP001274830"/>
    </source>
</evidence>
<dbReference type="Gene3D" id="3.40.50.2000">
    <property type="entry name" value="Glycogen Phosphorylase B"/>
    <property type="match status" value="2"/>
</dbReference>
<keyword evidence="3" id="KW-0963">Cytoplasm</keyword>
<dbReference type="AlphaFoldDB" id="A0AAE0WSY7"/>
<feature type="region of interest" description="Disordered" evidence="5">
    <location>
        <begin position="20"/>
        <end position="63"/>
    </location>
</feature>
<dbReference type="GO" id="GO:0005992">
    <property type="term" value="P:trehalose biosynthetic process"/>
    <property type="evidence" value="ECO:0007669"/>
    <property type="project" value="InterPro"/>
</dbReference>
<accession>A0AAE0WSY7</accession>
<feature type="compositionally biased region" description="Basic and acidic residues" evidence="5">
    <location>
        <begin position="153"/>
        <end position="163"/>
    </location>
</feature>
<gene>
    <name evidence="6" type="primary">TPS3</name>
    <name evidence="6" type="ORF">LTR78_002362</name>
</gene>
<dbReference type="GO" id="GO:0030234">
    <property type="term" value="F:enzyme regulator activity"/>
    <property type="evidence" value="ECO:0007669"/>
    <property type="project" value="UniProtKB-ARBA"/>
</dbReference>
<comment type="similarity">
    <text evidence="2">In the N-terminal section; belongs to the glycosyltransferase 20 family.</text>
</comment>
<dbReference type="RefSeq" id="XP_064695391.1">
    <property type="nucleotide sequence ID" value="XM_064836758.1"/>
</dbReference>
<dbReference type="InterPro" id="IPR023214">
    <property type="entry name" value="HAD_sf"/>
</dbReference>
<evidence type="ECO:0000256" key="2">
    <source>
        <dbReference type="ARBA" id="ARBA00005409"/>
    </source>
</evidence>
<evidence type="ECO:0000256" key="5">
    <source>
        <dbReference type="SAM" id="MobiDB-lite"/>
    </source>
</evidence>
<dbReference type="GeneID" id="89961294"/>
<dbReference type="Gene3D" id="3.40.50.1000">
    <property type="entry name" value="HAD superfamily/HAD-like"/>
    <property type="match status" value="1"/>
</dbReference>
<dbReference type="GO" id="GO:0005946">
    <property type="term" value="C:alpha,alpha-trehalose-phosphate synthase complex (UDP-forming)"/>
    <property type="evidence" value="ECO:0007669"/>
    <property type="project" value="TreeGrafter"/>
</dbReference>
<dbReference type="InterPro" id="IPR001830">
    <property type="entry name" value="Glyco_trans_20"/>
</dbReference>
<dbReference type="PANTHER" id="PTHR10788:SF15">
    <property type="entry name" value="TREHALOSE SYNTHASE COMPLEX REGULATORY SUBUNIT TPS3-RELATED"/>
    <property type="match status" value="1"/>
</dbReference>
<dbReference type="PANTHER" id="PTHR10788">
    <property type="entry name" value="TREHALOSE-6-PHOSPHATE SYNTHASE"/>
    <property type="match status" value="1"/>
</dbReference>
<dbReference type="FunFam" id="3.40.50.2000:FF:000036">
    <property type="entry name" value="Alpha,alpha-trehalose-phosphate synthase subunit Tps2"/>
    <property type="match status" value="1"/>
</dbReference>
<organism evidence="6 7">
    <name type="scientific">Recurvomyces mirabilis</name>
    <dbReference type="NCBI Taxonomy" id="574656"/>
    <lineage>
        <taxon>Eukaryota</taxon>
        <taxon>Fungi</taxon>
        <taxon>Dikarya</taxon>
        <taxon>Ascomycota</taxon>
        <taxon>Pezizomycotina</taxon>
        <taxon>Dothideomycetes</taxon>
        <taxon>Dothideomycetidae</taxon>
        <taxon>Mycosphaerellales</taxon>
        <taxon>Teratosphaeriaceae</taxon>
        <taxon>Recurvomyces</taxon>
    </lineage>
</organism>